<evidence type="ECO:0000256" key="2">
    <source>
        <dbReference type="ARBA" id="ARBA00008821"/>
    </source>
</evidence>
<evidence type="ECO:0000256" key="6">
    <source>
        <dbReference type="ARBA" id="ARBA00023136"/>
    </source>
</evidence>
<dbReference type="Proteomes" id="UP000775770">
    <property type="component" value="Unassembled WGS sequence"/>
</dbReference>
<feature type="transmembrane region" description="Helical" evidence="7">
    <location>
        <begin position="216"/>
        <end position="238"/>
    </location>
</feature>
<feature type="transmembrane region" description="Helical" evidence="7">
    <location>
        <begin position="401"/>
        <end position="417"/>
    </location>
</feature>
<evidence type="ECO:0000256" key="3">
    <source>
        <dbReference type="ARBA" id="ARBA00022448"/>
    </source>
</evidence>
<protein>
    <submittedName>
        <fullName evidence="8">Purine/pyrimidine permease</fullName>
    </submittedName>
</protein>
<feature type="transmembrane region" description="Helical" evidence="7">
    <location>
        <begin position="111"/>
        <end position="132"/>
    </location>
</feature>
<feature type="transmembrane region" description="Helical" evidence="7">
    <location>
        <begin position="20"/>
        <end position="45"/>
    </location>
</feature>
<feature type="transmembrane region" description="Helical" evidence="7">
    <location>
        <begin position="57"/>
        <end position="76"/>
    </location>
</feature>
<reference evidence="8" key="1">
    <citation type="submission" date="2020-04" db="EMBL/GenBank/DDBJ databases">
        <title>Deep metagenomics examines the oral microbiome during advanced dental caries in children, revealing novel taxa and co-occurrences with host molecules.</title>
        <authorList>
            <person name="Baker J.L."/>
            <person name="Morton J.T."/>
            <person name="Dinis M."/>
            <person name="Alvarez R."/>
            <person name="Tran N.C."/>
            <person name="Knight R."/>
            <person name="Edlund A."/>
        </authorList>
    </citation>
    <scope>NUCLEOTIDE SEQUENCE</scope>
    <source>
        <strain evidence="8">JCVI_38_bin.19</strain>
    </source>
</reference>
<comment type="subcellular location">
    <subcellularLocation>
        <location evidence="1">Membrane</location>
        <topology evidence="1">Multi-pass membrane protein</topology>
    </subcellularLocation>
</comment>
<accession>A0A930GUN9</accession>
<dbReference type="Pfam" id="PF00860">
    <property type="entry name" value="Xan_ur_permease"/>
    <property type="match status" value="1"/>
</dbReference>
<name>A0A930GUN9_9FIRM</name>
<dbReference type="NCBIfam" id="NF037981">
    <property type="entry name" value="NCS2_1"/>
    <property type="match status" value="1"/>
</dbReference>
<dbReference type="PANTHER" id="PTHR42810">
    <property type="entry name" value="PURINE PERMEASE C1399.01C-RELATED"/>
    <property type="match status" value="1"/>
</dbReference>
<keyword evidence="5 7" id="KW-1133">Transmembrane helix</keyword>
<dbReference type="GO" id="GO:0005886">
    <property type="term" value="C:plasma membrane"/>
    <property type="evidence" value="ECO:0007669"/>
    <property type="project" value="UniProtKB-ARBA"/>
</dbReference>
<feature type="transmembrane region" description="Helical" evidence="7">
    <location>
        <begin position="429"/>
        <end position="449"/>
    </location>
</feature>
<proteinExistence type="inferred from homology"/>
<dbReference type="InterPro" id="IPR006043">
    <property type="entry name" value="NCS2"/>
</dbReference>
<feature type="transmembrane region" description="Helical" evidence="7">
    <location>
        <begin position="138"/>
        <end position="164"/>
    </location>
</feature>
<dbReference type="RefSeq" id="WP_304070530.1">
    <property type="nucleotide sequence ID" value="NZ_JABZRA010000029.1"/>
</dbReference>
<dbReference type="EMBL" id="JABZRA010000029">
    <property type="protein sequence ID" value="MBF1272413.1"/>
    <property type="molecule type" value="Genomic_DNA"/>
</dbReference>
<feature type="transmembrane region" description="Helical" evidence="7">
    <location>
        <begin position="185"/>
        <end position="210"/>
    </location>
</feature>
<evidence type="ECO:0000256" key="4">
    <source>
        <dbReference type="ARBA" id="ARBA00022692"/>
    </source>
</evidence>
<dbReference type="PANTHER" id="PTHR42810:SF2">
    <property type="entry name" value="PURINE PERMEASE C1399.01C-RELATED"/>
    <property type="match status" value="1"/>
</dbReference>
<sequence>MGVEQNKMDELFKWDGKPDVAPTISLALQHLVAMIIGCVTPAIIISNVAGLEIGQRIILIQASLTMSAICTFFQLFPLKKGVFGAGLPMILGISFAYLPSMQAIAKDGGGVSAIVGAMMVGGIVAVVVGIFVKSIRKFFPPLITGTVVFTIGLSLYPTAVNYMAGGVANRMQTLAEKGITINPALYYGSWQNWLVAFITLIAVMCFSIFGKGIFKLASILLGMVVGYLVALGFGMISFDKIGTASWFALPHFLPFGVSFNAPACISIGLLFAINSIQAIGDFTATTMGGFNREPSDDELRGGIIAYGATNFLTAFFGGLPTATYSQNVGIVISNKVVARRVFATTGIFILICGLCPKFSALLTTIPQCVLGGATITVFSTIAMTGIKLITQEPLTARSTTVVGLAAAIGVGIAQAPASLELFPTSFTMIFGKSPVVLATIIAVFLNIVLPKENKKA</sequence>
<comment type="caution">
    <text evidence="8">The sequence shown here is derived from an EMBL/GenBank/DDBJ whole genome shotgun (WGS) entry which is preliminary data.</text>
</comment>
<dbReference type="GO" id="GO:0042907">
    <property type="term" value="F:xanthine transmembrane transporter activity"/>
    <property type="evidence" value="ECO:0007669"/>
    <property type="project" value="TreeGrafter"/>
</dbReference>
<feature type="transmembrane region" description="Helical" evidence="7">
    <location>
        <begin position="82"/>
        <end position="99"/>
    </location>
</feature>
<feature type="transmembrane region" description="Helical" evidence="7">
    <location>
        <begin position="341"/>
        <end position="363"/>
    </location>
</feature>
<dbReference type="AlphaFoldDB" id="A0A930GUN9"/>
<evidence type="ECO:0000256" key="1">
    <source>
        <dbReference type="ARBA" id="ARBA00004141"/>
    </source>
</evidence>
<comment type="similarity">
    <text evidence="2">Belongs to the nucleobase:cation symporter-2 (NCS2) (TC 2.A.40) family.</text>
</comment>
<keyword evidence="4 7" id="KW-0812">Transmembrane</keyword>
<evidence type="ECO:0000313" key="8">
    <source>
        <dbReference type="EMBL" id="MBF1272413.1"/>
    </source>
</evidence>
<evidence type="ECO:0000313" key="9">
    <source>
        <dbReference type="Proteomes" id="UP000775770"/>
    </source>
</evidence>
<evidence type="ECO:0000256" key="7">
    <source>
        <dbReference type="SAM" id="Phobius"/>
    </source>
</evidence>
<dbReference type="InterPro" id="IPR006042">
    <property type="entry name" value="Xan_ur_permease"/>
</dbReference>
<keyword evidence="3" id="KW-0813">Transport</keyword>
<organism evidence="8 9">
    <name type="scientific">Oribacterium sinus</name>
    <dbReference type="NCBI Taxonomy" id="237576"/>
    <lineage>
        <taxon>Bacteria</taxon>
        <taxon>Bacillati</taxon>
        <taxon>Bacillota</taxon>
        <taxon>Clostridia</taxon>
        <taxon>Lachnospirales</taxon>
        <taxon>Lachnospiraceae</taxon>
        <taxon>Oribacterium</taxon>
    </lineage>
</organism>
<dbReference type="NCBIfam" id="TIGR00801">
    <property type="entry name" value="ncs2"/>
    <property type="match status" value="1"/>
</dbReference>
<evidence type="ECO:0000256" key="5">
    <source>
        <dbReference type="ARBA" id="ARBA00022989"/>
    </source>
</evidence>
<keyword evidence="6 7" id="KW-0472">Membrane</keyword>
<feature type="transmembrane region" description="Helical" evidence="7">
    <location>
        <begin position="369"/>
        <end position="389"/>
    </location>
</feature>
<feature type="transmembrane region" description="Helical" evidence="7">
    <location>
        <begin position="259"/>
        <end position="279"/>
    </location>
</feature>
<gene>
    <name evidence="8" type="ORF">HXM90_03160</name>
</gene>